<feature type="binding site" evidence="8">
    <location>
        <position position="460"/>
    </location>
    <ligand>
        <name>L-aspartate</name>
        <dbReference type="ChEBI" id="CHEBI:29991"/>
    </ligand>
</feature>
<dbReference type="CDD" id="cd00777">
    <property type="entry name" value="AspRS_core"/>
    <property type="match status" value="1"/>
</dbReference>
<feature type="binding site" evidence="8">
    <location>
        <begin position="233"/>
        <end position="235"/>
    </location>
    <ligand>
        <name>ATP</name>
        <dbReference type="ChEBI" id="CHEBI:30616"/>
    </ligand>
</feature>
<dbReference type="EC" id="6.1.1.12" evidence="8"/>
<dbReference type="Gene3D" id="3.30.930.10">
    <property type="entry name" value="Bira Bifunctional Protein, Domain 2"/>
    <property type="match status" value="1"/>
</dbReference>
<reference evidence="10 11" key="1">
    <citation type="submission" date="2023-07" db="EMBL/GenBank/DDBJ databases">
        <title>Genomic Encyclopedia of Type Strains, Phase IV (KMG-IV): sequencing the most valuable type-strain genomes for metagenomic binning, comparative biology and taxonomic classification.</title>
        <authorList>
            <person name="Goeker M."/>
        </authorList>
    </citation>
    <scope>NUCLEOTIDE SEQUENCE [LARGE SCALE GENOMIC DNA]</scope>
    <source>
        <strain evidence="10 11">DSM 4006</strain>
    </source>
</reference>
<comment type="subcellular location">
    <subcellularLocation>
        <location evidence="8">Cytoplasm</location>
    </subcellularLocation>
</comment>
<feature type="region of interest" description="Aspartate" evidence="8">
    <location>
        <begin position="211"/>
        <end position="214"/>
    </location>
</feature>
<dbReference type="PANTHER" id="PTHR22594:SF5">
    <property type="entry name" value="ASPARTATE--TRNA LIGASE, MITOCHONDRIAL"/>
    <property type="match status" value="1"/>
</dbReference>
<dbReference type="InterPro" id="IPR045864">
    <property type="entry name" value="aa-tRNA-synth_II/BPL/LPL"/>
</dbReference>
<evidence type="ECO:0000256" key="6">
    <source>
        <dbReference type="ARBA" id="ARBA00022917"/>
    </source>
</evidence>
<dbReference type="InterPro" id="IPR004115">
    <property type="entry name" value="GAD-like_sf"/>
</dbReference>
<comment type="caution">
    <text evidence="8">Lacks conserved residue(s) required for the propagation of feature annotation.</text>
</comment>
<dbReference type="InterPro" id="IPR006195">
    <property type="entry name" value="aa-tRNA-synth_II"/>
</dbReference>
<dbReference type="PANTHER" id="PTHR22594">
    <property type="entry name" value="ASPARTYL/LYSYL-TRNA SYNTHETASE"/>
    <property type="match status" value="1"/>
</dbReference>
<dbReference type="InterPro" id="IPR004365">
    <property type="entry name" value="NA-bd_OB_tRNA"/>
</dbReference>
<feature type="binding site" evidence="8">
    <location>
        <position position="501"/>
    </location>
    <ligand>
        <name>L-aspartate</name>
        <dbReference type="ChEBI" id="CHEBI:29991"/>
    </ligand>
</feature>
<dbReference type="Gene3D" id="2.40.50.140">
    <property type="entry name" value="Nucleic acid-binding proteins"/>
    <property type="match status" value="1"/>
</dbReference>
<dbReference type="EMBL" id="JAUSTP010000002">
    <property type="protein sequence ID" value="MDQ0188601.1"/>
    <property type="molecule type" value="Genomic_DNA"/>
</dbReference>
<evidence type="ECO:0000256" key="3">
    <source>
        <dbReference type="ARBA" id="ARBA00022598"/>
    </source>
</evidence>
<feature type="binding site" evidence="8">
    <location>
        <position position="242"/>
    </location>
    <ligand>
        <name>ATP</name>
        <dbReference type="ChEBI" id="CHEBI:30616"/>
    </ligand>
</feature>
<comment type="similarity">
    <text evidence="1 8">Belongs to the class-II aminoacyl-tRNA synthetase family. Type 1 subfamily.</text>
</comment>
<comment type="subunit">
    <text evidence="8">Homodimer.</text>
</comment>
<dbReference type="InterPro" id="IPR004524">
    <property type="entry name" value="Asp-tRNA-ligase_1"/>
</dbReference>
<dbReference type="SUPFAM" id="SSF55261">
    <property type="entry name" value="GAD domain-like"/>
    <property type="match status" value="1"/>
</dbReference>
<dbReference type="SUPFAM" id="SSF55681">
    <property type="entry name" value="Class II aaRS and biotin synthetases"/>
    <property type="match status" value="1"/>
</dbReference>
<evidence type="ECO:0000256" key="7">
    <source>
        <dbReference type="ARBA" id="ARBA00023146"/>
    </source>
</evidence>
<dbReference type="InterPro" id="IPR047090">
    <property type="entry name" value="AspRS_core"/>
</dbReference>
<dbReference type="GO" id="GO:0004815">
    <property type="term" value="F:aspartate-tRNA ligase activity"/>
    <property type="evidence" value="ECO:0007669"/>
    <property type="project" value="UniProtKB-EC"/>
</dbReference>
<evidence type="ECO:0000313" key="11">
    <source>
        <dbReference type="Proteomes" id="UP001232973"/>
    </source>
</evidence>
<dbReference type="InterPro" id="IPR004364">
    <property type="entry name" value="Aa-tRNA-synt_II"/>
</dbReference>
<dbReference type="Proteomes" id="UP001232973">
    <property type="component" value="Unassembled WGS sequence"/>
</dbReference>
<protein>
    <recommendedName>
        <fullName evidence="8">Aspartate--tRNA ligase</fullName>
        <ecNumber evidence="8">6.1.1.12</ecNumber>
    </recommendedName>
    <alternativeName>
        <fullName evidence="8">Aspartyl-tRNA synthetase</fullName>
        <shortName evidence="8">AspRS</shortName>
    </alternativeName>
</protein>
<keyword evidence="11" id="KW-1185">Reference proteome</keyword>
<dbReference type="Pfam" id="PF00152">
    <property type="entry name" value="tRNA-synt_2"/>
    <property type="match status" value="1"/>
</dbReference>
<evidence type="ECO:0000313" key="10">
    <source>
        <dbReference type="EMBL" id="MDQ0188601.1"/>
    </source>
</evidence>
<dbReference type="RefSeq" id="WP_274455406.1">
    <property type="nucleotide sequence ID" value="NZ_CP067097.1"/>
</dbReference>
<evidence type="ECO:0000256" key="8">
    <source>
        <dbReference type="HAMAP-Rule" id="MF_00044"/>
    </source>
</evidence>
<feature type="binding site" evidence="8">
    <location>
        <position position="187"/>
    </location>
    <ligand>
        <name>L-aspartate</name>
        <dbReference type="ChEBI" id="CHEBI:29991"/>
    </ligand>
</feature>
<gene>
    <name evidence="8" type="primary">aspS</name>
    <name evidence="10" type="ORF">J2S03_000413</name>
</gene>
<keyword evidence="3 8" id="KW-0436">Ligase</keyword>
<evidence type="ECO:0000259" key="9">
    <source>
        <dbReference type="PROSITE" id="PS50862"/>
    </source>
</evidence>
<dbReference type="NCBIfam" id="NF001750">
    <property type="entry name" value="PRK00476.1"/>
    <property type="match status" value="1"/>
</dbReference>
<keyword evidence="2 8" id="KW-0963">Cytoplasm</keyword>
<comment type="caution">
    <text evidence="10">The sequence shown here is derived from an EMBL/GenBank/DDBJ whole genome shotgun (WGS) entry which is preliminary data.</text>
</comment>
<accession>A0ABT9XE79</accession>
<comment type="function">
    <text evidence="8">Catalyzes the attachment of L-aspartate to tRNA(Asp) in a two-step reaction: L-aspartate is first activated by ATP to form Asp-AMP and then transferred to the acceptor end of tRNA(Asp).</text>
</comment>
<evidence type="ECO:0000256" key="1">
    <source>
        <dbReference type="ARBA" id="ARBA00006303"/>
    </source>
</evidence>
<dbReference type="Pfam" id="PF01336">
    <property type="entry name" value="tRNA_anti-codon"/>
    <property type="match status" value="1"/>
</dbReference>
<dbReference type="InterPro" id="IPR029351">
    <property type="entry name" value="GAD_dom"/>
</dbReference>
<dbReference type="InterPro" id="IPR047089">
    <property type="entry name" value="Asp-tRNA-ligase_1_N"/>
</dbReference>
<keyword evidence="7 8" id="KW-0030">Aminoacyl-tRNA synthetase</keyword>
<evidence type="ECO:0000256" key="4">
    <source>
        <dbReference type="ARBA" id="ARBA00022741"/>
    </source>
</evidence>
<evidence type="ECO:0000256" key="2">
    <source>
        <dbReference type="ARBA" id="ARBA00022490"/>
    </source>
</evidence>
<comment type="catalytic activity">
    <reaction evidence="8">
        <text>tRNA(Asp) + L-aspartate + ATP = L-aspartyl-tRNA(Asp) + AMP + diphosphate</text>
        <dbReference type="Rhea" id="RHEA:19649"/>
        <dbReference type="Rhea" id="RHEA-COMP:9660"/>
        <dbReference type="Rhea" id="RHEA-COMP:9678"/>
        <dbReference type="ChEBI" id="CHEBI:29991"/>
        <dbReference type="ChEBI" id="CHEBI:30616"/>
        <dbReference type="ChEBI" id="CHEBI:33019"/>
        <dbReference type="ChEBI" id="CHEBI:78442"/>
        <dbReference type="ChEBI" id="CHEBI:78516"/>
        <dbReference type="ChEBI" id="CHEBI:456215"/>
        <dbReference type="EC" id="6.1.1.12"/>
    </reaction>
</comment>
<dbReference type="NCBIfam" id="TIGR00459">
    <property type="entry name" value="aspS_bact"/>
    <property type="match status" value="1"/>
</dbReference>
<dbReference type="SUPFAM" id="SSF50249">
    <property type="entry name" value="Nucleic acid-binding proteins"/>
    <property type="match status" value="1"/>
</dbReference>
<dbReference type="InterPro" id="IPR002312">
    <property type="entry name" value="Asp/Asn-tRNA-synth_IIb"/>
</dbReference>
<name>A0ABT9XE79_9BACL</name>
<feature type="domain" description="Aminoacyl-transfer RNA synthetases class-II family profile" evidence="9">
    <location>
        <begin position="154"/>
        <end position="580"/>
    </location>
</feature>
<dbReference type="CDD" id="cd04317">
    <property type="entry name" value="EcAspRS_like_N"/>
    <property type="match status" value="1"/>
</dbReference>
<dbReference type="HAMAP" id="MF_00044">
    <property type="entry name" value="Asp_tRNA_synth_type1"/>
    <property type="match status" value="1"/>
</dbReference>
<dbReference type="Gene3D" id="3.30.1360.30">
    <property type="entry name" value="GAD-like domain"/>
    <property type="match status" value="1"/>
</dbReference>
<keyword evidence="4 8" id="KW-0547">Nucleotide-binding</keyword>
<organism evidence="10 11">
    <name type="scientific">Alicyclobacillus cycloheptanicus</name>
    <dbReference type="NCBI Taxonomy" id="1457"/>
    <lineage>
        <taxon>Bacteria</taxon>
        <taxon>Bacillati</taxon>
        <taxon>Bacillota</taxon>
        <taxon>Bacilli</taxon>
        <taxon>Bacillales</taxon>
        <taxon>Alicyclobacillaceae</taxon>
        <taxon>Alicyclobacillus</taxon>
    </lineage>
</organism>
<keyword evidence="6 8" id="KW-0648">Protein biosynthesis</keyword>
<dbReference type="PRINTS" id="PR01042">
    <property type="entry name" value="TRNASYNTHASP"/>
</dbReference>
<dbReference type="PROSITE" id="PS50862">
    <property type="entry name" value="AA_TRNA_LIGASE_II"/>
    <property type="match status" value="1"/>
</dbReference>
<proteinExistence type="inferred from homology"/>
<evidence type="ECO:0000256" key="5">
    <source>
        <dbReference type="ARBA" id="ARBA00022840"/>
    </source>
</evidence>
<dbReference type="InterPro" id="IPR012340">
    <property type="entry name" value="NA-bd_OB-fold"/>
</dbReference>
<keyword evidence="5 8" id="KW-0067">ATP-binding</keyword>
<sequence length="599" mass="67495">MHRAHAGQPVYERTHWVQDTVALTEGVNVALAGWVQRRRDLGNLIFIDLRDRTGIVQLVFDRDRGTSGNAMRLAETLRNEYVITARGTVAARSPETVNPRIETGRIEVVVSDLEVLNEAKNPPFYIQDGIDVDENVRLRHRYLDLRRPEMQKMLMLRHKVYRAFRNFLDDHGFVEVETPILTRSTPEGARDYIVPSRLQPGEFYALPQSPQLFKQLLMVSGLERYYQIARCFRDEDLRADRQPEFSQLDIETSFLSMDDLLALMEQMFAAVFRETLGIEIATPFQRLTYQEAMERYGSDKPDLRFDLPIVDLSEAVRGSRFAVFENTLASGGVVKAIVAPGCADYSRKQTDELSKLVAPFGLKGVAPIAIGEESFRSPIAKFFTPEQLQRIVEAAGAKVGDLILIAAAPRKVALQALGALRLKLGETLGLIDADAFRFAWVVDFPLFSYDEELGRYVPEHHPFTMPKWEDLDKLESDQGAVRAQAYDLVLNGFELSSGSMRIYRRDIQERMFAALGYTPEAAQEKFGFLLNAFEYGTPPHGGIAFGLDRLVMLMGKGKSLRDCIAFPKTSSATDLMMDAPSAVSPEQLEILKLQVKARG</sequence>
<dbReference type="Pfam" id="PF02938">
    <property type="entry name" value="GAD"/>
    <property type="match status" value="1"/>
</dbReference>
<feature type="binding site" evidence="8">
    <location>
        <position position="233"/>
    </location>
    <ligand>
        <name>L-aspartate</name>
        <dbReference type="ChEBI" id="CHEBI:29991"/>
    </ligand>
</feature>
<feature type="binding site" evidence="8">
    <location>
        <position position="494"/>
    </location>
    <ligand>
        <name>ATP</name>
        <dbReference type="ChEBI" id="CHEBI:30616"/>
    </ligand>
</feature>
<feature type="binding site" evidence="8">
    <location>
        <begin position="546"/>
        <end position="549"/>
    </location>
    <ligand>
        <name>ATP</name>
        <dbReference type="ChEBI" id="CHEBI:30616"/>
    </ligand>
</feature>